<accession>A0ABV4WV87</accession>
<name>A0ABV4WV87_9CYAN</name>
<dbReference type="Proteomes" id="UP001576780">
    <property type="component" value="Unassembled WGS sequence"/>
</dbReference>
<evidence type="ECO:0000313" key="3">
    <source>
        <dbReference type="Proteomes" id="UP001576780"/>
    </source>
</evidence>
<dbReference type="SUPFAM" id="SSF52540">
    <property type="entry name" value="P-loop containing nucleoside triphosphate hydrolases"/>
    <property type="match status" value="1"/>
</dbReference>
<evidence type="ECO:0000256" key="1">
    <source>
        <dbReference type="SAM" id="Coils"/>
    </source>
</evidence>
<keyword evidence="3" id="KW-1185">Reference proteome</keyword>
<proteinExistence type="predicted"/>
<dbReference type="RefSeq" id="WP_413280844.1">
    <property type="nucleotide sequence ID" value="NZ_JBHFNT010000253.1"/>
</dbReference>
<sequence length="647" mass="73603">MDAKLKILSYGNLASFGLFLFGNSINNTPLTVFSLVTGLPNSCYLLAKVPTKEQKQLKQQQLLLDLQQQLGKLQDEKNWTDELNNSQLQRALAEKLELEQELTAQINQLKANHESELARIEDDFKQLIGKHDRELVKTKTEYSAMISELQSEKEQAIAQLQQTYSKAVEQLTQQLEDCVNQAEAIKAESDARLAEANAKLTAANQKETELVKLGENIQSARKNLELEEKRIRLDIRDERGSIQKQLNDSILELKALTAINQRQQQQIVELKQQNEQLFQELYGEKTADALVAQIQALLAEENLPTELLNRTEKNGIDTIYLKALSSNWSQSVLNKVAEVLPGLMPVNKPEIEAKNGRIEVRFDNRSWLDKIKDVSEDWLEKLYFLCAKDGKNLALLGARGKGKTQLAINYIGLIAKHEVNFDVVYIQPKPDEFADFEVAGKVYTPDYVGFESVTGSVSGIRIPSSYEGILRLRDEYNQRNLAKQQAYADRKQMPEFPKVFYFIDELQTLISKEKEYIYPDTIKAENLRNGQTFCGKVIRDAISLGRSLGIIVLVLGQLANPSVYGWLRQDLVQFVTIIMSANIAEFAANYAPTKEEKNRIDKELEVWRKRASIDPSKDYYCYVRPMDQSGYLALMPMPGKYLGSEEK</sequence>
<keyword evidence="1" id="KW-0175">Coiled coil</keyword>
<protein>
    <recommendedName>
        <fullName evidence="4">ATP-binding protein</fullName>
    </recommendedName>
</protein>
<organism evidence="2 3">
    <name type="scientific">Floridaenema evergladense BLCC-F167</name>
    <dbReference type="NCBI Taxonomy" id="3153639"/>
    <lineage>
        <taxon>Bacteria</taxon>
        <taxon>Bacillati</taxon>
        <taxon>Cyanobacteriota</taxon>
        <taxon>Cyanophyceae</taxon>
        <taxon>Oscillatoriophycideae</taxon>
        <taxon>Aerosakkonematales</taxon>
        <taxon>Aerosakkonemataceae</taxon>
        <taxon>Floridanema</taxon>
        <taxon>Floridanema evergladense</taxon>
    </lineage>
</organism>
<dbReference type="InterPro" id="IPR027417">
    <property type="entry name" value="P-loop_NTPase"/>
</dbReference>
<evidence type="ECO:0008006" key="4">
    <source>
        <dbReference type="Google" id="ProtNLM"/>
    </source>
</evidence>
<comment type="caution">
    <text evidence="2">The sequence shown here is derived from an EMBL/GenBank/DDBJ whole genome shotgun (WGS) entry which is preliminary data.</text>
</comment>
<gene>
    <name evidence="2" type="ORF">ACE1CA_28930</name>
</gene>
<feature type="coiled-coil region" evidence="1">
    <location>
        <begin position="85"/>
        <end position="280"/>
    </location>
</feature>
<reference evidence="2 3" key="1">
    <citation type="submission" date="2024-09" db="EMBL/GenBank/DDBJ databases">
        <title>Floridaenema gen nov. (Aerosakkonemataceae, Aerosakkonematales ord. nov., Cyanobacteria) from benthic tropical and subtropical fresh waters, with the description of four new species.</title>
        <authorList>
            <person name="Moretto J.A."/>
            <person name="Berthold D.E."/>
            <person name="Lefler F.W."/>
            <person name="Huang I.-S."/>
            <person name="Laughinghouse H. IV."/>
        </authorList>
    </citation>
    <scope>NUCLEOTIDE SEQUENCE [LARGE SCALE GENOMIC DNA]</scope>
    <source>
        <strain evidence="2 3">BLCC-F167</strain>
    </source>
</reference>
<dbReference type="EMBL" id="JBHFNT010000253">
    <property type="protein sequence ID" value="MFB2838533.1"/>
    <property type="molecule type" value="Genomic_DNA"/>
</dbReference>
<dbReference type="Gene3D" id="3.40.50.300">
    <property type="entry name" value="P-loop containing nucleotide triphosphate hydrolases"/>
    <property type="match status" value="1"/>
</dbReference>
<evidence type="ECO:0000313" key="2">
    <source>
        <dbReference type="EMBL" id="MFB2838533.1"/>
    </source>
</evidence>